<evidence type="ECO:0000256" key="3">
    <source>
        <dbReference type="ARBA" id="ARBA00022729"/>
    </source>
</evidence>
<comment type="similarity">
    <text evidence="2">Belongs to the SusD family.</text>
</comment>
<evidence type="ECO:0000256" key="4">
    <source>
        <dbReference type="ARBA" id="ARBA00023136"/>
    </source>
</evidence>
<sequence length="516" mass="59278">MTMKNLIKNKLAVIGLGIALGFSATSCNKYLTVEPIDRLTGNNYYLSQQDVESNMAFMYARFFEKINETWVMGAIGEARSGEIFVSDGANSYSQRKVIEVLGKNQLPVAMYSSQFDWYRLYVISDWKKYYQVIQSANILIEKLEEGIPGVTGSDQSRYIAEAKFIRSFTYFWMVRLYGDVPYYTDPYHTDPLPRENMVSVLNKCIADLTPQKDLMPWSLNDPGLRGARPAKGAIIALLMHMNMWNSSFDPGNKQKYLTEAAALGKQLIDSKQHKLVAPFTDQNWAVVTKGRSEESLFEFYKSINYGDNVAALAPFWDHFLRWPYKFPRFNNQLSHCYFISSYMNQIFPEGDADKRREMWFEDITSDNGRFVLRKFGTNVYASGNEDKNPDNTFSIFRYADAILLYAEACAELGKDAEATAAVNLVRDRAQASRYSGGGGADLKNFIFLERERELIGEGHRYFDLIRTRRILSSEWTMSPLTLDQYNRGGWTWPIDPSALNNNPHMKLNEYWTTIGR</sequence>
<name>A0ABQ0W2A9_9SPHI</name>
<reference evidence="8 9" key="1">
    <citation type="submission" date="2019-07" db="EMBL/GenBank/DDBJ databases">
        <title>Whole genome shotgun sequence of Sphingobacterium mizutaii NBRC 14946.</title>
        <authorList>
            <person name="Hosoyama A."/>
            <person name="Uohara A."/>
            <person name="Ohji S."/>
            <person name="Ichikawa N."/>
        </authorList>
    </citation>
    <scope>NUCLEOTIDE SEQUENCE [LARGE SCALE GENOMIC DNA]</scope>
    <source>
        <strain evidence="8 9">NBRC 14946</strain>
    </source>
</reference>
<dbReference type="CDD" id="cd08977">
    <property type="entry name" value="SusD"/>
    <property type="match status" value="1"/>
</dbReference>
<dbReference type="InterPro" id="IPR011990">
    <property type="entry name" value="TPR-like_helical_dom_sf"/>
</dbReference>
<comment type="subcellular location">
    <subcellularLocation>
        <location evidence="1">Cell outer membrane</location>
    </subcellularLocation>
</comment>
<proteinExistence type="inferred from homology"/>
<evidence type="ECO:0000313" key="8">
    <source>
        <dbReference type="EMBL" id="GEM68084.1"/>
    </source>
</evidence>
<evidence type="ECO:0000313" key="9">
    <source>
        <dbReference type="Proteomes" id="UP000321676"/>
    </source>
</evidence>
<feature type="domain" description="SusD-like N-terminal" evidence="7">
    <location>
        <begin position="107"/>
        <end position="238"/>
    </location>
</feature>
<keyword evidence="9" id="KW-1185">Reference proteome</keyword>
<dbReference type="Gene3D" id="1.25.40.390">
    <property type="match status" value="1"/>
</dbReference>
<dbReference type="PROSITE" id="PS51257">
    <property type="entry name" value="PROKAR_LIPOPROTEIN"/>
    <property type="match status" value="1"/>
</dbReference>
<feature type="domain" description="RagB/SusD" evidence="6">
    <location>
        <begin position="366"/>
        <end position="511"/>
    </location>
</feature>
<dbReference type="SUPFAM" id="SSF48452">
    <property type="entry name" value="TPR-like"/>
    <property type="match status" value="1"/>
</dbReference>
<evidence type="ECO:0000259" key="6">
    <source>
        <dbReference type="Pfam" id="PF07980"/>
    </source>
</evidence>
<comment type="caution">
    <text evidence="8">The sequence shown here is derived from an EMBL/GenBank/DDBJ whole genome shotgun (WGS) entry which is preliminary data.</text>
</comment>
<dbReference type="Pfam" id="PF07980">
    <property type="entry name" value="SusD_RagB"/>
    <property type="match status" value="1"/>
</dbReference>
<dbReference type="Proteomes" id="UP000321676">
    <property type="component" value="Unassembled WGS sequence"/>
</dbReference>
<protein>
    <submittedName>
        <fullName evidence="8">Membrane protein</fullName>
    </submittedName>
</protein>
<keyword evidence="4" id="KW-0472">Membrane</keyword>
<organism evidence="8 9">
    <name type="scientific">Sphingobacterium mizutaii NBRC 14946 = DSM 11724</name>
    <dbReference type="NCBI Taxonomy" id="1220576"/>
    <lineage>
        <taxon>Bacteria</taxon>
        <taxon>Pseudomonadati</taxon>
        <taxon>Bacteroidota</taxon>
        <taxon>Sphingobacteriia</taxon>
        <taxon>Sphingobacteriales</taxon>
        <taxon>Sphingobacteriaceae</taxon>
        <taxon>Sphingobacterium</taxon>
    </lineage>
</organism>
<dbReference type="EMBL" id="BJXH01000013">
    <property type="protein sequence ID" value="GEM68084.1"/>
    <property type="molecule type" value="Genomic_DNA"/>
</dbReference>
<evidence type="ECO:0000256" key="2">
    <source>
        <dbReference type="ARBA" id="ARBA00006275"/>
    </source>
</evidence>
<keyword evidence="3" id="KW-0732">Signal</keyword>
<evidence type="ECO:0000256" key="5">
    <source>
        <dbReference type="ARBA" id="ARBA00023237"/>
    </source>
</evidence>
<evidence type="ECO:0000256" key="1">
    <source>
        <dbReference type="ARBA" id="ARBA00004442"/>
    </source>
</evidence>
<keyword evidence="5" id="KW-0998">Cell outer membrane</keyword>
<gene>
    <name evidence="8" type="ORF">SMI01S_16900</name>
</gene>
<dbReference type="InterPro" id="IPR033985">
    <property type="entry name" value="SusD-like_N"/>
</dbReference>
<accession>A0ABQ0W2A9</accession>
<evidence type="ECO:0000259" key="7">
    <source>
        <dbReference type="Pfam" id="PF14322"/>
    </source>
</evidence>
<dbReference type="InterPro" id="IPR012944">
    <property type="entry name" value="SusD_RagB_dom"/>
</dbReference>
<dbReference type="Pfam" id="PF14322">
    <property type="entry name" value="SusD-like_3"/>
    <property type="match status" value="1"/>
</dbReference>